<dbReference type="InterPro" id="IPR033433">
    <property type="entry name" value="GtaA_N"/>
</dbReference>
<dbReference type="Pfam" id="PF17168">
    <property type="entry name" value="DUF5127"/>
    <property type="match status" value="1"/>
</dbReference>
<sequence length="756" mass="84095">MWKQIQARFGLIAFLFSAVQAVTDSIGNNLPIFSPLRPPAVPLAVKSPYTSAWSSTGGSLNSASPVFWTSTPIGWEGIITVDGTSYEYLGNGFQALPKLPKYRLALPQTVTYDSQYSNFTFIAGPITICASFFSPVIPQDTCRSSMPLSYLTTTVNSNDNQTHDVQFYSNINAAWLGAGGNGEFTWDLLKNGAPMNRTEIIDQKDNASLYSWIYEPSTQVKLGESTDFPQWGNFTYTTKSMGASNFSCESGYSLDLHYKSLDGKGLKNNNDIAYRGSGTREAIFAFTHDFYNVSEAQVRYTIGSIQDPVMKYMYRGGTANLRPWWSKCYGDIFAMIAYHWDDYDAVRAAACDFETQLRQDTYRFFENNTVIQHGLNSSSFYSNGPATGGPDEPLVFQKEISSDGNINTVDVLYPTTPFFLYANPELLKYTLQPLYEFQEAGFYPHGYSMHDLGSAFPNATGHIAGDDEYMPVEESGNFILMSYAYYKFSNNVAWLQSHYTLLKKFAQYLIEFSLVPAAQLSTDDFSGRLTNQTNLAIKGIVALQAMNAIARVAENADDAAYFSSTAQSYYSQWETMAVDPSSRHTILAYQWRSSWGLLYNIYFDKLLNLGIVNQSIYTMQSDWYASVSQVFGVPLDSRHHYTKSDWQIWAAATCNTSTRALMVNAVAYWLNHTSSGLPFTDLYEVIDMGGSPEVPDHISFKARPVVGGHYALLALGRSGQGSSAQAGDTTGSLFPKNGTGALNSKTKITGFERRMV</sequence>
<feature type="chain" id="PRO_5012869837" evidence="1">
    <location>
        <begin position="22"/>
        <end position="756"/>
    </location>
</feature>
<dbReference type="InParanoid" id="A0A1Y2DNE6"/>
<dbReference type="InterPro" id="IPR032515">
    <property type="entry name" value="DUF4964"/>
</dbReference>
<feature type="domain" description="DUF4964" evidence="2">
    <location>
        <begin position="34"/>
        <end position="91"/>
    </location>
</feature>
<feature type="domain" description="Glutaminase A central" evidence="3">
    <location>
        <begin position="391"/>
        <end position="713"/>
    </location>
</feature>
<reference evidence="5 6" key="1">
    <citation type="submission" date="2016-07" db="EMBL/GenBank/DDBJ databases">
        <title>Pervasive Adenine N6-methylation of Active Genes in Fungi.</title>
        <authorList>
            <consortium name="DOE Joint Genome Institute"/>
            <person name="Mondo S.J."/>
            <person name="Dannebaum R.O."/>
            <person name="Kuo R.C."/>
            <person name="Labutti K."/>
            <person name="Haridas S."/>
            <person name="Kuo A."/>
            <person name="Salamov A."/>
            <person name="Ahrendt S.R."/>
            <person name="Lipzen A."/>
            <person name="Sullivan W."/>
            <person name="Andreopoulos W.B."/>
            <person name="Clum A."/>
            <person name="Lindquist E."/>
            <person name="Daum C."/>
            <person name="Ramamoorthy G.K."/>
            <person name="Gryganskyi A."/>
            <person name="Culley D."/>
            <person name="Magnuson J.K."/>
            <person name="James T.Y."/>
            <person name="O'Malley M.A."/>
            <person name="Stajich J.E."/>
            <person name="Spatafora J.W."/>
            <person name="Visel A."/>
            <person name="Grigoriev I.V."/>
        </authorList>
    </citation>
    <scope>NUCLEOTIDE SEQUENCE [LARGE SCALE GENOMIC DNA]</scope>
    <source>
        <strain evidence="5 6">CBS 129021</strain>
    </source>
</reference>
<dbReference type="EMBL" id="MCFJ01000011">
    <property type="protein sequence ID" value="ORY60757.1"/>
    <property type="molecule type" value="Genomic_DNA"/>
</dbReference>
<dbReference type="Gene3D" id="1.50.10.10">
    <property type="match status" value="1"/>
</dbReference>
<keyword evidence="1" id="KW-0732">Signal</keyword>
<evidence type="ECO:0000259" key="2">
    <source>
        <dbReference type="Pfam" id="PF16334"/>
    </source>
</evidence>
<dbReference type="Pfam" id="PF16334">
    <property type="entry name" value="DUF4964"/>
    <property type="match status" value="1"/>
</dbReference>
<dbReference type="InterPro" id="IPR008928">
    <property type="entry name" value="6-hairpin_glycosidase_sf"/>
</dbReference>
<comment type="caution">
    <text evidence="5">The sequence shown here is derived from an EMBL/GenBank/DDBJ whole genome shotgun (WGS) entry which is preliminary data.</text>
</comment>
<proteinExistence type="predicted"/>
<dbReference type="GO" id="GO:0005975">
    <property type="term" value="P:carbohydrate metabolic process"/>
    <property type="evidence" value="ECO:0007669"/>
    <property type="project" value="InterPro"/>
</dbReference>
<dbReference type="SUPFAM" id="SSF48208">
    <property type="entry name" value="Six-hairpin glycosidases"/>
    <property type="match status" value="1"/>
</dbReference>
<feature type="signal peptide" evidence="1">
    <location>
        <begin position="1"/>
        <end position="21"/>
    </location>
</feature>
<evidence type="ECO:0000259" key="4">
    <source>
        <dbReference type="Pfam" id="PF17168"/>
    </source>
</evidence>
<name>A0A1Y2DNE6_9PEZI</name>
<dbReference type="InterPro" id="IPR032514">
    <property type="entry name" value="GtaA_central"/>
</dbReference>
<dbReference type="GO" id="GO:0003824">
    <property type="term" value="F:catalytic activity"/>
    <property type="evidence" value="ECO:0007669"/>
    <property type="project" value="UniProtKB-ARBA"/>
</dbReference>
<accession>A0A1Y2DNE6</accession>
<dbReference type="PANTHER" id="PTHR31987:SF1">
    <property type="entry name" value="GLUTAMINASE A"/>
    <property type="match status" value="1"/>
</dbReference>
<dbReference type="STRING" id="1141098.A0A1Y2DNE6"/>
<organism evidence="5 6">
    <name type="scientific">Pseudomassariella vexata</name>
    <dbReference type="NCBI Taxonomy" id="1141098"/>
    <lineage>
        <taxon>Eukaryota</taxon>
        <taxon>Fungi</taxon>
        <taxon>Dikarya</taxon>
        <taxon>Ascomycota</taxon>
        <taxon>Pezizomycotina</taxon>
        <taxon>Sordariomycetes</taxon>
        <taxon>Xylariomycetidae</taxon>
        <taxon>Amphisphaeriales</taxon>
        <taxon>Pseudomassariaceae</taxon>
        <taxon>Pseudomassariella</taxon>
    </lineage>
</organism>
<dbReference type="AlphaFoldDB" id="A0A1Y2DNE6"/>
<evidence type="ECO:0000313" key="6">
    <source>
        <dbReference type="Proteomes" id="UP000193689"/>
    </source>
</evidence>
<dbReference type="Proteomes" id="UP000193689">
    <property type="component" value="Unassembled WGS sequence"/>
</dbReference>
<evidence type="ECO:0000313" key="5">
    <source>
        <dbReference type="EMBL" id="ORY60757.1"/>
    </source>
</evidence>
<dbReference type="Pfam" id="PF16335">
    <property type="entry name" value="GtaA_6_Hairpin"/>
    <property type="match status" value="1"/>
</dbReference>
<gene>
    <name evidence="5" type="ORF">BCR38DRAFT_496493</name>
</gene>
<dbReference type="RefSeq" id="XP_040712984.1">
    <property type="nucleotide sequence ID" value="XM_040864752.1"/>
</dbReference>
<protein>
    <submittedName>
        <fullName evidence="5">Glutaminase GtaA</fullName>
    </submittedName>
</protein>
<dbReference type="OrthoDB" id="431715at2759"/>
<evidence type="ECO:0000256" key="1">
    <source>
        <dbReference type="SAM" id="SignalP"/>
    </source>
</evidence>
<dbReference type="PANTHER" id="PTHR31987">
    <property type="entry name" value="GLUTAMINASE A-RELATED"/>
    <property type="match status" value="1"/>
</dbReference>
<dbReference type="InterPro" id="IPR012341">
    <property type="entry name" value="6hp_glycosidase-like_sf"/>
</dbReference>
<keyword evidence="6" id="KW-1185">Reference proteome</keyword>
<evidence type="ECO:0000259" key="3">
    <source>
        <dbReference type="Pfam" id="PF16335"/>
    </source>
</evidence>
<feature type="domain" description="Glutaminase A N-terminal" evidence="4">
    <location>
        <begin position="117"/>
        <end position="360"/>
    </location>
</feature>
<dbReference type="GeneID" id="63780964"/>
<dbReference type="InterPro" id="IPR052743">
    <property type="entry name" value="Glutaminase_GtaA"/>
</dbReference>